<proteinExistence type="evidence at transcript level"/>
<organism evidence="13">
    <name type="scientific">Musca domestica</name>
    <name type="common">House fly</name>
    <dbReference type="NCBI Taxonomy" id="7370"/>
    <lineage>
        <taxon>Eukaryota</taxon>
        <taxon>Metazoa</taxon>
        <taxon>Ecdysozoa</taxon>
        <taxon>Arthropoda</taxon>
        <taxon>Hexapoda</taxon>
        <taxon>Insecta</taxon>
        <taxon>Pterygota</taxon>
        <taxon>Neoptera</taxon>
        <taxon>Endopterygota</taxon>
        <taxon>Diptera</taxon>
        <taxon>Brachycera</taxon>
        <taxon>Muscomorpha</taxon>
        <taxon>Muscoidea</taxon>
        <taxon>Muscidae</taxon>
        <taxon>Musca</taxon>
    </lineage>
</organism>
<protein>
    <recommendedName>
        <fullName evidence="9">Syndecan</fullName>
    </recommendedName>
</protein>
<dbReference type="GO" id="GO:0016020">
    <property type="term" value="C:membrane"/>
    <property type="evidence" value="ECO:0007669"/>
    <property type="project" value="UniProtKB-SubCell"/>
</dbReference>
<dbReference type="GO" id="GO:0009986">
    <property type="term" value="C:cell surface"/>
    <property type="evidence" value="ECO:0007669"/>
    <property type="project" value="TreeGrafter"/>
</dbReference>
<comment type="function">
    <text evidence="9">Cell surface proteoglycan.</text>
</comment>
<dbReference type="VEuPathDB" id="VectorBase:MDOA011393"/>
<feature type="domain" description="Neurexin/syndecan/glycophorin C" evidence="12">
    <location>
        <begin position="417"/>
        <end position="435"/>
    </location>
</feature>
<feature type="region of interest" description="Disordered" evidence="10">
    <location>
        <begin position="66"/>
        <end position="354"/>
    </location>
</feature>
<evidence type="ECO:0000256" key="7">
    <source>
        <dbReference type="ARBA" id="ARBA00023180"/>
    </source>
</evidence>
<comment type="similarity">
    <text evidence="2 9">Belongs to the syndecan proteoglycan family.</text>
</comment>
<dbReference type="PANTHER" id="PTHR10915:SF1">
    <property type="entry name" value="SYNDECAN"/>
    <property type="match status" value="1"/>
</dbReference>
<keyword evidence="7 9" id="KW-0325">Glycoprotein</keyword>
<evidence type="ECO:0000256" key="6">
    <source>
        <dbReference type="ARBA" id="ARBA00023136"/>
    </source>
</evidence>
<evidence type="ECO:0000256" key="10">
    <source>
        <dbReference type="SAM" id="MobiDB-lite"/>
    </source>
</evidence>
<dbReference type="Pfam" id="PF01034">
    <property type="entry name" value="Syndecan"/>
    <property type="match status" value="1"/>
</dbReference>
<feature type="compositionally biased region" description="Basic and acidic residues" evidence="10">
    <location>
        <begin position="265"/>
        <end position="278"/>
    </location>
</feature>
<feature type="compositionally biased region" description="Acidic residues" evidence="10">
    <location>
        <begin position="173"/>
        <end position="185"/>
    </location>
</feature>
<dbReference type="VEuPathDB" id="VectorBase:MDOA000344"/>
<evidence type="ECO:0000256" key="4">
    <source>
        <dbReference type="ARBA" id="ARBA00022974"/>
    </source>
</evidence>
<evidence type="ECO:0000256" key="9">
    <source>
        <dbReference type="RuleBase" id="RU000649"/>
    </source>
</evidence>
<keyword evidence="5 11" id="KW-1133">Transmembrane helix</keyword>
<feature type="compositionally biased region" description="Acidic residues" evidence="10">
    <location>
        <begin position="279"/>
        <end position="304"/>
    </location>
</feature>
<dbReference type="InterPro" id="IPR027789">
    <property type="entry name" value="Syndecan/Neurexin_dom"/>
</dbReference>
<dbReference type="EMBL" id="KA644776">
    <property type="protein sequence ID" value="AFP59405.1"/>
    <property type="molecule type" value="mRNA"/>
</dbReference>
<keyword evidence="4 9" id="KW-0654">Proteoglycan</keyword>
<keyword evidence="6 11" id="KW-0472">Membrane</keyword>
<keyword evidence="3 9" id="KW-0812">Transmembrane</keyword>
<accession>T1P813</accession>
<dbReference type="InterPro" id="IPR003585">
    <property type="entry name" value="Neurexin-like"/>
</dbReference>
<evidence type="ECO:0000256" key="2">
    <source>
        <dbReference type="ARBA" id="ARBA00005343"/>
    </source>
</evidence>
<comment type="subcellular location">
    <subcellularLocation>
        <location evidence="1 9">Membrane</location>
        <topology evidence="1 9">Single-pass type I membrane protein</topology>
    </subcellularLocation>
</comment>
<dbReference type="SMART" id="SM00294">
    <property type="entry name" value="4.1m"/>
    <property type="match status" value="1"/>
</dbReference>
<evidence type="ECO:0000313" key="13">
    <source>
        <dbReference type="EMBL" id="AFP59405.1"/>
    </source>
</evidence>
<reference evidence="13" key="1">
    <citation type="submission" date="2012-08" db="EMBL/GenBank/DDBJ databases">
        <title>Transcriptome of adult Musca domestica launches a platform for comparative house fly gene expression and characterization of differential gene expression among resistant and susceptible house flies.</title>
        <authorList>
            <person name="Liu N."/>
            <person name="Zhang L."/>
            <person name="Li M."/>
            <person name="Reid W."/>
        </authorList>
    </citation>
    <scope>NUCLEOTIDE SEQUENCE</scope>
    <source>
        <strain evidence="13">ALHF</strain>
        <tissue evidence="13">Whole body</tissue>
    </source>
</reference>
<feature type="compositionally biased region" description="Basic and acidic residues" evidence="10">
    <location>
        <begin position="101"/>
        <end position="112"/>
    </location>
</feature>
<dbReference type="GO" id="GO:0016477">
    <property type="term" value="P:cell migration"/>
    <property type="evidence" value="ECO:0007669"/>
    <property type="project" value="TreeGrafter"/>
</dbReference>
<dbReference type="InterPro" id="IPR001050">
    <property type="entry name" value="Syndecan"/>
</dbReference>
<keyword evidence="8 9" id="KW-0357">Heparan sulfate</keyword>
<dbReference type="AlphaFoldDB" id="T1P813"/>
<feature type="compositionally biased region" description="Acidic residues" evidence="10">
    <location>
        <begin position="202"/>
        <end position="221"/>
    </location>
</feature>
<feature type="region of interest" description="Disordered" evidence="10">
    <location>
        <begin position="1"/>
        <end position="31"/>
    </location>
</feature>
<evidence type="ECO:0000256" key="8">
    <source>
        <dbReference type="ARBA" id="ARBA00023207"/>
    </source>
</evidence>
<sequence length="453" mass="50098">MMMMSSDCRRQQQQYHQQQHQENDLHHRCRRRRRRRPMATFYGPNRWLWTAVLFGLLIVTVSAKDENSLKPSPASTLSSSQSPRDEIYIDDEGLDGSGHGGPHDDLEKDHDFSGSGFGPDDEDSDSDYHHHSHTHTQTDKNQNPATSTTTTTSTIGKVQPPGGTSPHHHSDGDDFDLDGDLDEEIGGPLLHHSGDGGLIDSNVDDDDDHTGDDDDDDEGADDHDIIKPRYHDILDKSKPIDEHKPSPKFEDEDNFGEIDVAAGQDIEHGRNNNGNHDDDNIDEEDDKDDQDYDDSNTKEEDDENSPIYTDITDPTDTDSSSSSSTSTSTTTTTDKRPGGINTQGGTNIHDLDTNSINSLQPETKVIEQTTGNEVLIMNANDDDRTASFFAQPGILAAVIGGAVVGLLCAILVVMFIVYRMRKKDEGSYALDEPKRSPAMNSYAKNATNREFFA</sequence>
<feature type="transmembrane region" description="Helical" evidence="11">
    <location>
        <begin position="394"/>
        <end position="418"/>
    </location>
</feature>
<dbReference type="InterPro" id="IPR030479">
    <property type="entry name" value="Syndecan_CS"/>
</dbReference>
<evidence type="ECO:0000256" key="5">
    <source>
        <dbReference type="ARBA" id="ARBA00022989"/>
    </source>
</evidence>
<feature type="compositionally biased region" description="Low complexity" evidence="10">
    <location>
        <begin position="69"/>
        <end position="82"/>
    </location>
</feature>
<evidence type="ECO:0000256" key="3">
    <source>
        <dbReference type="ARBA" id="ARBA00022692"/>
    </source>
</evidence>
<dbReference type="VEuPathDB" id="VectorBase:MDOMA2_015126"/>
<evidence type="ECO:0000259" key="12">
    <source>
        <dbReference type="SMART" id="SM00294"/>
    </source>
</evidence>
<evidence type="ECO:0000256" key="11">
    <source>
        <dbReference type="SAM" id="Phobius"/>
    </source>
</evidence>
<dbReference type="PANTHER" id="PTHR10915">
    <property type="entry name" value="SYNDECAN"/>
    <property type="match status" value="1"/>
</dbReference>
<evidence type="ECO:0000256" key="1">
    <source>
        <dbReference type="ARBA" id="ARBA00004479"/>
    </source>
</evidence>
<name>T1P813_MUSDO</name>
<feature type="compositionally biased region" description="Basic and acidic residues" evidence="10">
    <location>
        <begin position="222"/>
        <end position="249"/>
    </location>
</feature>
<feature type="compositionally biased region" description="Low complexity" evidence="10">
    <location>
        <begin position="309"/>
        <end position="332"/>
    </location>
</feature>
<dbReference type="PROSITE" id="PS00964">
    <property type="entry name" value="SYNDECAN"/>
    <property type="match status" value="1"/>
</dbReference>